<evidence type="ECO:0000313" key="2">
    <source>
        <dbReference type="Proteomes" id="UP000034333"/>
    </source>
</evidence>
<proteinExistence type="predicted"/>
<protein>
    <submittedName>
        <fullName evidence="1">Uncharacterized protein</fullName>
    </submittedName>
</protein>
<comment type="caution">
    <text evidence="1">The sequence shown here is derived from an EMBL/GenBank/DDBJ whole genome shotgun (WGS) entry which is preliminary data.</text>
</comment>
<accession>A0A0G0HER2</accession>
<evidence type="ECO:0000313" key="1">
    <source>
        <dbReference type="EMBL" id="KKQ40682.1"/>
    </source>
</evidence>
<dbReference type="STRING" id="1619036.US58_C0014G0044"/>
<gene>
    <name evidence="1" type="ORF">US58_C0014G0044</name>
</gene>
<dbReference type="EMBL" id="LBTN01000014">
    <property type="protein sequence ID" value="KKQ40682.1"/>
    <property type="molecule type" value="Genomic_DNA"/>
</dbReference>
<reference evidence="1 2" key="1">
    <citation type="journal article" date="2015" name="Nature">
        <title>rRNA introns, odd ribosomes, and small enigmatic genomes across a large radiation of phyla.</title>
        <authorList>
            <person name="Brown C.T."/>
            <person name="Hug L.A."/>
            <person name="Thomas B.C."/>
            <person name="Sharon I."/>
            <person name="Castelle C.J."/>
            <person name="Singh A."/>
            <person name="Wilkins M.J."/>
            <person name="Williams K.H."/>
            <person name="Banfield J.F."/>
        </authorList>
    </citation>
    <scope>NUCLEOTIDE SEQUENCE [LARGE SCALE GENOMIC DNA]</scope>
</reference>
<organism evidence="1 2">
    <name type="scientific">Candidatus Magasanikbacteria bacterium GW2011_GWA2_37_8</name>
    <dbReference type="NCBI Taxonomy" id="1619036"/>
    <lineage>
        <taxon>Bacteria</taxon>
        <taxon>Candidatus Magasanikiibacteriota</taxon>
    </lineage>
</organism>
<name>A0A0G0HER2_9BACT</name>
<dbReference type="Proteomes" id="UP000034333">
    <property type="component" value="Unassembled WGS sequence"/>
</dbReference>
<sequence>MSYDHENHLSIEEQIKNSPAEFGLDLANSDARRSIYIIQNETEFFAKAKELGISVADQNKISELFVKYPNGLKQFFIINKPAEGKNIRLGDHYHTDVKSNGSGAEIFVFTNVPAETEIKTEQYSLGRSKGIIKYAKTGTVMENKPDDYHVFESNGAFKMVQVLEGGFKAEDLKKLNEADWSKNDNNLIKGRGFEN</sequence>
<dbReference type="AlphaFoldDB" id="A0A0G0HER2"/>